<feature type="region of interest" description="Disordered" evidence="15">
    <location>
        <begin position="398"/>
        <end position="432"/>
    </location>
</feature>
<comment type="similarity">
    <text evidence="3">Belongs to the cystinosin family.</text>
</comment>
<dbReference type="Gene3D" id="1.20.1280.290">
    <property type="match status" value="1"/>
</dbReference>
<feature type="compositionally biased region" description="Pro residues" evidence="15">
    <location>
        <begin position="423"/>
        <end position="432"/>
    </location>
</feature>
<evidence type="ECO:0000256" key="9">
    <source>
        <dbReference type="ARBA" id="ARBA00023136"/>
    </source>
</evidence>
<dbReference type="AlphaFoldDB" id="A0A553PB52"/>
<dbReference type="NCBIfam" id="TIGR00951">
    <property type="entry name" value="2A43"/>
    <property type="match status" value="1"/>
</dbReference>
<dbReference type="GO" id="GO:0005765">
    <property type="term" value="C:lysosomal membrane"/>
    <property type="evidence" value="ECO:0007669"/>
    <property type="project" value="UniProtKB-SubCell"/>
</dbReference>
<evidence type="ECO:0000256" key="12">
    <source>
        <dbReference type="ARBA" id="ARBA00048473"/>
    </source>
</evidence>
<comment type="caution">
    <text evidence="17">The sequence shown here is derived from an EMBL/GenBank/DDBJ whole genome shotgun (WGS) entry which is preliminary data.</text>
</comment>
<accession>A0A553PB52</accession>
<evidence type="ECO:0000256" key="16">
    <source>
        <dbReference type="SAM" id="Phobius"/>
    </source>
</evidence>
<dbReference type="GO" id="GO:0015184">
    <property type="term" value="F:L-cystine transmembrane transporter activity"/>
    <property type="evidence" value="ECO:0007669"/>
    <property type="project" value="TreeGrafter"/>
</dbReference>
<evidence type="ECO:0000256" key="14">
    <source>
        <dbReference type="ARBA" id="ARBA00074957"/>
    </source>
</evidence>
<dbReference type="GO" id="GO:0045335">
    <property type="term" value="C:phagocytic vesicle"/>
    <property type="evidence" value="ECO:0007669"/>
    <property type="project" value="UniProtKB-SubCell"/>
</dbReference>
<dbReference type="Proteomes" id="UP000318571">
    <property type="component" value="Chromosome 2"/>
</dbReference>
<keyword evidence="6" id="KW-0677">Repeat</keyword>
<dbReference type="EMBL" id="VCGU01000005">
    <property type="protein sequence ID" value="TRY74910.1"/>
    <property type="molecule type" value="Genomic_DNA"/>
</dbReference>
<feature type="transmembrane region" description="Helical" evidence="16">
    <location>
        <begin position="248"/>
        <end position="269"/>
    </location>
</feature>
<comment type="function">
    <text evidence="13">Cystine/H(+) symporter that mediates export of cystine, the oxidized dimer of cysteine, from lysosomes. May play a role in the degradation of engulfed apoptotic cells.</text>
</comment>
<evidence type="ECO:0000256" key="11">
    <source>
        <dbReference type="ARBA" id="ARBA00023228"/>
    </source>
</evidence>
<dbReference type="SMART" id="SM00679">
    <property type="entry name" value="CTNS"/>
    <property type="match status" value="2"/>
</dbReference>
<name>A0A553PB52_TIGCA</name>
<protein>
    <recommendedName>
        <fullName evidence="14">Cystinosin homolog</fullName>
    </recommendedName>
</protein>
<dbReference type="Pfam" id="PF04193">
    <property type="entry name" value="PQ-loop"/>
    <property type="match status" value="2"/>
</dbReference>
<evidence type="ECO:0000256" key="7">
    <source>
        <dbReference type="ARBA" id="ARBA00022847"/>
    </source>
</evidence>
<gene>
    <name evidence="17" type="ORF">TCAL_00511</name>
</gene>
<dbReference type="OMA" id="WNIVANI"/>
<evidence type="ECO:0000256" key="13">
    <source>
        <dbReference type="ARBA" id="ARBA00055495"/>
    </source>
</evidence>
<proteinExistence type="inferred from homology"/>
<keyword evidence="9 16" id="KW-0472">Membrane</keyword>
<dbReference type="STRING" id="6832.A0A553PB52"/>
<dbReference type="GO" id="GO:0015293">
    <property type="term" value="F:symporter activity"/>
    <property type="evidence" value="ECO:0007669"/>
    <property type="project" value="UniProtKB-KW"/>
</dbReference>
<evidence type="ECO:0000256" key="8">
    <source>
        <dbReference type="ARBA" id="ARBA00022989"/>
    </source>
</evidence>
<keyword evidence="8 16" id="KW-1133">Transmembrane helix</keyword>
<evidence type="ECO:0000256" key="15">
    <source>
        <dbReference type="SAM" id="MobiDB-lite"/>
    </source>
</evidence>
<dbReference type="FunFam" id="1.20.1280.290:FF:000016">
    <property type="entry name" value="Cystinosin homolog"/>
    <property type="match status" value="1"/>
</dbReference>
<feature type="transmembrane region" description="Helical" evidence="16">
    <location>
        <begin position="367"/>
        <end position="388"/>
    </location>
</feature>
<evidence type="ECO:0000313" key="18">
    <source>
        <dbReference type="Proteomes" id="UP000318571"/>
    </source>
</evidence>
<dbReference type="PANTHER" id="PTHR13131">
    <property type="entry name" value="CYSTINOSIN"/>
    <property type="match status" value="1"/>
</dbReference>
<reference evidence="17 18" key="1">
    <citation type="journal article" date="2018" name="Nat. Ecol. Evol.">
        <title>Genomic signatures of mitonuclear coevolution across populations of Tigriopus californicus.</title>
        <authorList>
            <person name="Barreto F.S."/>
            <person name="Watson E.T."/>
            <person name="Lima T.G."/>
            <person name="Willett C.S."/>
            <person name="Edmands S."/>
            <person name="Li W."/>
            <person name="Burton R.S."/>
        </authorList>
    </citation>
    <scope>NUCLEOTIDE SEQUENCE [LARGE SCALE GENOMIC DNA]</scope>
    <source>
        <strain evidence="17 18">San Diego</strain>
    </source>
</reference>
<feature type="transmembrane region" description="Helical" evidence="16">
    <location>
        <begin position="172"/>
        <end position="193"/>
    </location>
</feature>
<evidence type="ECO:0000256" key="1">
    <source>
        <dbReference type="ARBA" id="ARBA00004155"/>
    </source>
</evidence>
<comment type="catalytic activity">
    <reaction evidence="12">
        <text>L-cystine(out) + H(+)(out) = L-cystine(in) + H(+)(in)</text>
        <dbReference type="Rhea" id="RHEA:66172"/>
        <dbReference type="ChEBI" id="CHEBI:15378"/>
        <dbReference type="ChEBI" id="CHEBI:35491"/>
    </reaction>
    <physiologicalReaction direction="left-to-right" evidence="12">
        <dbReference type="Rhea" id="RHEA:66173"/>
    </physiologicalReaction>
</comment>
<comment type="subcellular location">
    <subcellularLocation>
        <location evidence="2">Cytoplasmic vesicle</location>
        <location evidence="2">Phagosome</location>
    </subcellularLocation>
    <subcellularLocation>
        <location evidence="1">Lysosome membrane</location>
        <topology evidence="1">Multi-pass membrane protein</topology>
    </subcellularLocation>
</comment>
<feature type="transmembrane region" description="Helical" evidence="16">
    <location>
        <begin position="7"/>
        <end position="28"/>
    </location>
</feature>
<evidence type="ECO:0000256" key="6">
    <source>
        <dbReference type="ARBA" id="ARBA00022737"/>
    </source>
</evidence>
<evidence type="ECO:0000256" key="4">
    <source>
        <dbReference type="ARBA" id="ARBA00022448"/>
    </source>
</evidence>
<evidence type="ECO:0000256" key="2">
    <source>
        <dbReference type="ARBA" id="ARBA00004262"/>
    </source>
</evidence>
<keyword evidence="10" id="KW-0325">Glycoprotein</keyword>
<keyword evidence="18" id="KW-1185">Reference proteome</keyword>
<feature type="transmembrane region" description="Helical" evidence="16">
    <location>
        <begin position="142"/>
        <end position="160"/>
    </location>
</feature>
<keyword evidence="5 16" id="KW-0812">Transmembrane</keyword>
<keyword evidence="7" id="KW-0769">Symport</keyword>
<keyword evidence="11" id="KW-0458">Lysosome</keyword>
<feature type="transmembrane region" description="Helical" evidence="16">
    <location>
        <begin position="312"/>
        <end position="331"/>
    </location>
</feature>
<dbReference type="InterPro" id="IPR006603">
    <property type="entry name" value="PQ-loop_rpt"/>
</dbReference>
<dbReference type="PANTHER" id="PTHR13131:SF5">
    <property type="entry name" value="CYSTINOSIN"/>
    <property type="match status" value="1"/>
</dbReference>
<evidence type="ECO:0000256" key="5">
    <source>
        <dbReference type="ARBA" id="ARBA00022692"/>
    </source>
</evidence>
<dbReference type="FunFam" id="1.20.1280.290:FF:000023">
    <property type="entry name" value="Cystinosin homolog"/>
    <property type="match status" value="1"/>
</dbReference>
<evidence type="ECO:0000256" key="10">
    <source>
        <dbReference type="ARBA" id="ARBA00023180"/>
    </source>
</evidence>
<sequence length="432" mass="48501">MALPVHLILPWILLFDIWFLATAGSVAVQATDHGVLKVDTPEVNVILGQNATVPAELHTNDTTLAATVSFEFQTWNIVANISDLDLVGPVASFFIPLVPVNPGETVLLLHSSDTDLDVRNAFIRITVSKAEWLNVVSDVVGWLYFVAWSASFYPQIFQNWKRQSVVGLNFDFLALNIMGFVFYGVFNVALYYITPIQNEYFARHPTGINPVQLNDVIFSLHAVVCCLITMGQCLIYERGHQTVSKTCGLIMAAIGLAIVVSLCLSLSHVMLWLDFLYVCSYAKLGITLIKYVPQAFMNYRRKSTHGWSIGNILLDFTGGTLSICQMLILAYNNGRNIRAFHPVQSLRCRLNIFPDDWGSIFGDPTKFGLGFFSILFDVFFMLQHYVFYRNAVPHEPLASEDEEPAANGNDDQTFEDDDREQGRPPPYQNFSN</sequence>
<evidence type="ECO:0000256" key="3">
    <source>
        <dbReference type="ARBA" id="ARBA00006855"/>
    </source>
</evidence>
<keyword evidence="4" id="KW-0813">Transport</keyword>
<feature type="transmembrane region" description="Helical" evidence="16">
    <location>
        <begin position="216"/>
        <end position="236"/>
    </location>
</feature>
<organism evidence="17 18">
    <name type="scientific">Tigriopus californicus</name>
    <name type="common">Marine copepod</name>
    <dbReference type="NCBI Taxonomy" id="6832"/>
    <lineage>
        <taxon>Eukaryota</taxon>
        <taxon>Metazoa</taxon>
        <taxon>Ecdysozoa</taxon>
        <taxon>Arthropoda</taxon>
        <taxon>Crustacea</taxon>
        <taxon>Multicrustacea</taxon>
        <taxon>Hexanauplia</taxon>
        <taxon>Copepoda</taxon>
        <taxon>Harpacticoida</taxon>
        <taxon>Harpacticidae</taxon>
        <taxon>Tigriopus</taxon>
    </lineage>
</organism>
<dbReference type="InterPro" id="IPR005282">
    <property type="entry name" value="LC_transporter"/>
</dbReference>
<evidence type="ECO:0000313" key="17">
    <source>
        <dbReference type="EMBL" id="TRY74910.1"/>
    </source>
</evidence>